<evidence type="ECO:0000313" key="2">
    <source>
        <dbReference type="EMBL" id="JAT28241.1"/>
    </source>
</evidence>
<gene>
    <name evidence="1" type="ORF">g.38169</name>
    <name evidence="2" type="ORF">g.38170</name>
</gene>
<sequence length="103" mass="11668">MGRCSLDNQPELSPPLRNTELDVVGDHLNNIFSVTDRLPENKNGYGNAFMDIELGIAELSKYIHRLDGHKQDSAFENIKIFLKGIEDLHWKPIENSLSLHLIG</sequence>
<dbReference type="EMBL" id="GEBQ01011736">
    <property type="protein sequence ID" value="JAT28241.1"/>
    <property type="molecule type" value="Transcribed_RNA"/>
</dbReference>
<reference evidence="1" key="1">
    <citation type="submission" date="2015-11" db="EMBL/GenBank/DDBJ databases">
        <title>De novo transcriptome assembly of four potential Pierce s Disease insect vectors from Arizona vineyards.</title>
        <authorList>
            <person name="Tassone E.E."/>
        </authorList>
    </citation>
    <scope>NUCLEOTIDE SEQUENCE</scope>
</reference>
<dbReference type="AlphaFoldDB" id="A0A1B6LT22"/>
<proteinExistence type="predicted"/>
<organism evidence="1">
    <name type="scientific">Graphocephala atropunctata</name>
    <dbReference type="NCBI Taxonomy" id="36148"/>
    <lineage>
        <taxon>Eukaryota</taxon>
        <taxon>Metazoa</taxon>
        <taxon>Ecdysozoa</taxon>
        <taxon>Arthropoda</taxon>
        <taxon>Hexapoda</taxon>
        <taxon>Insecta</taxon>
        <taxon>Pterygota</taxon>
        <taxon>Neoptera</taxon>
        <taxon>Paraneoptera</taxon>
        <taxon>Hemiptera</taxon>
        <taxon>Auchenorrhyncha</taxon>
        <taxon>Membracoidea</taxon>
        <taxon>Cicadellidae</taxon>
        <taxon>Cicadellinae</taxon>
        <taxon>Cicadellini</taxon>
        <taxon>Graphocephala</taxon>
    </lineage>
</organism>
<name>A0A1B6LT22_9HEMI</name>
<protein>
    <submittedName>
        <fullName evidence="1">Uncharacterized protein</fullName>
    </submittedName>
</protein>
<accession>A0A1B6LT22</accession>
<dbReference type="EMBL" id="GEBQ01013213">
    <property type="protein sequence ID" value="JAT26764.1"/>
    <property type="molecule type" value="Transcribed_RNA"/>
</dbReference>
<evidence type="ECO:0000313" key="1">
    <source>
        <dbReference type="EMBL" id="JAT26764.1"/>
    </source>
</evidence>